<dbReference type="Pfam" id="PF01562">
    <property type="entry name" value="Pep_M12B_propep"/>
    <property type="match status" value="1"/>
</dbReference>
<dbReference type="Proteomes" id="UP001460270">
    <property type="component" value="Unassembled WGS sequence"/>
</dbReference>
<evidence type="ECO:0000313" key="4">
    <source>
        <dbReference type="EMBL" id="KAK7884354.1"/>
    </source>
</evidence>
<evidence type="ECO:0000256" key="2">
    <source>
        <dbReference type="SAM" id="MobiDB-lite"/>
    </source>
</evidence>
<organism evidence="4 5">
    <name type="scientific">Mugilogobius chulae</name>
    <name type="common">yellowstripe goby</name>
    <dbReference type="NCBI Taxonomy" id="88201"/>
    <lineage>
        <taxon>Eukaryota</taxon>
        <taxon>Metazoa</taxon>
        <taxon>Chordata</taxon>
        <taxon>Craniata</taxon>
        <taxon>Vertebrata</taxon>
        <taxon>Euteleostomi</taxon>
        <taxon>Actinopterygii</taxon>
        <taxon>Neopterygii</taxon>
        <taxon>Teleostei</taxon>
        <taxon>Neoteleostei</taxon>
        <taxon>Acanthomorphata</taxon>
        <taxon>Gobiaria</taxon>
        <taxon>Gobiiformes</taxon>
        <taxon>Gobioidei</taxon>
        <taxon>Gobiidae</taxon>
        <taxon>Gobionellinae</taxon>
        <taxon>Mugilogobius</taxon>
    </lineage>
</organism>
<sequence length="165" mass="18622">MQDKHGGESLTHLSAPPQHPSSHYEVVYPSRVDAKGHFLSHFLSHHAPRMHRRAAPEEEEEGALMGGHSLRFNLSLNPHLLAPGVLSERRYGSLSGAKLQPPSAARCHYLGEVWEDGTVRGRAALSTCNGLLDDVMSDHHEEVVWSNRRMNETEYYRPLHKYDAR</sequence>
<accession>A0AAW0MZT0</accession>
<evidence type="ECO:0000259" key="3">
    <source>
        <dbReference type="Pfam" id="PF01562"/>
    </source>
</evidence>
<name>A0AAW0MZT0_9GOBI</name>
<proteinExistence type="predicted"/>
<keyword evidence="5" id="KW-1185">Reference proteome</keyword>
<keyword evidence="1" id="KW-1015">Disulfide bond</keyword>
<dbReference type="EMBL" id="JBBPFD010000020">
    <property type="protein sequence ID" value="KAK7884354.1"/>
    <property type="molecule type" value="Genomic_DNA"/>
</dbReference>
<reference evidence="5" key="1">
    <citation type="submission" date="2024-04" db="EMBL/GenBank/DDBJ databases">
        <title>Salinicola lusitanus LLJ914,a marine bacterium isolated from the Okinawa Trough.</title>
        <authorList>
            <person name="Li J."/>
        </authorList>
    </citation>
    <scope>NUCLEOTIDE SEQUENCE [LARGE SCALE GENOMIC DNA]</scope>
</reference>
<gene>
    <name evidence="4" type="ORF">WMY93_027477</name>
</gene>
<evidence type="ECO:0000256" key="1">
    <source>
        <dbReference type="ARBA" id="ARBA00023157"/>
    </source>
</evidence>
<feature type="region of interest" description="Disordered" evidence="2">
    <location>
        <begin position="1"/>
        <end position="23"/>
    </location>
</feature>
<dbReference type="AlphaFoldDB" id="A0AAW0MZT0"/>
<evidence type="ECO:0000313" key="5">
    <source>
        <dbReference type="Proteomes" id="UP001460270"/>
    </source>
</evidence>
<protein>
    <recommendedName>
        <fullName evidence="3">Peptidase M12B propeptide domain-containing protein</fullName>
    </recommendedName>
</protein>
<comment type="caution">
    <text evidence="4">The sequence shown here is derived from an EMBL/GenBank/DDBJ whole genome shotgun (WGS) entry which is preliminary data.</text>
</comment>
<dbReference type="InterPro" id="IPR002870">
    <property type="entry name" value="Peptidase_M12B_N"/>
</dbReference>
<feature type="domain" description="Peptidase M12B propeptide" evidence="3">
    <location>
        <begin position="25"/>
        <end position="113"/>
    </location>
</feature>